<sequence length="112" mass="12053">MLISIGMRNIAPSADDPLHDVYEVLVDPAAARPLCLAQSIHGGHADRGGAIFLGLDELDAWAGDWRLHLRHADCAWAIAPIEAAQRSGDVQGALAQLIARADERRLGDTPQR</sequence>
<organism evidence="1 2">
    <name type="scientific">Xanthomonas bonasiae</name>
    <dbReference type="NCBI Taxonomy" id="2810351"/>
    <lineage>
        <taxon>Bacteria</taxon>
        <taxon>Pseudomonadati</taxon>
        <taxon>Pseudomonadota</taxon>
        <taxon>Gammaproteobacteria</taxon>
        <taxon>Lysobacterales</taxon>
        <taxon>Lysobacteraceae</taxon>
        <taxon>Xanthomonas</taxon>
    </lineage>
</organism>
<accession>A0ABS3B774</accession>
<reference evidence="1 2" key="1">
    <citation type="submission" date="2021-02" db="EMBL/GenBank/DDBJ databases">
        <title>Taxonomically Unique Crown Gall-Associated Xanthomonas Stains Have Deficiency in Virulence Repertories.</title>
        <authorList>
            <person name="Mafakheri H."/>
            <person name="Taghavi S.M."/>
            <person name="Dimkic I."/>
            <person name="Nemanja K."/>
            <person name="Osdaghi E."/>
        </authorList>
    </citation>
    <scope>NUCLEOTIDE SEQUENCE [LARGE SCALE GENOMIC DNA]</scope>
    <source>
        <strain evidence="1 2">FX4</strain>
    </source>
</reference>
<evidence type="ECO:0000313" key="1">
    <source>
        <dbReference type="EMBL" id="MBN6104412.1"/>
    </source>
</evidence>
<dbReference type="RefSeq" id="WP_191825641.1">
    <property type="nucleotide sequence ID" value="NZ_JACSQX010000007.1"/>
</dbReference>
<name>A0ABS3B774_9XANT</name>
<dbReference type="EMBL" id="JAFIWB010000029">
    <property type="protein sequence ID" value="MBN6104412.1"/>
    <property type="molecule type" value="Genomic_DNA"/>
</dbReference>
<gene>
    <name evidence="1" type="ORF">JR064_19795</name>
</gene>
<protein>
    <submittedName>
        <fullName evidence="1">Uncharacterized protein</fullName>
    </submittedName>
</protein>
<dbReference type="Proteomes" id="UP000695802">
    <property type="component" value="Unassembled WGS sequence"/>
</dbReference>
<comment type="caution">
    <text evidence="1">The sequence shown here is derived from an EMBL/GenBank/DDBJ whole genome shotgun (WGS) entry which is preliminary data.</text>
</comment>
<evidence type="ECO:0000313" key="2">
    <source>
        <dbReference type="Proteomes" id="UP000695802"/>
    </source>
</evidence>
<proteinExistence type="predicted"/>
<keyword evidence="2" id="KW-1185">Reference proteome</keyword>